<proteinExistence type="predicted"/>
<dbReference type="RefSeq" id="XP_028493058.1">
    <property type="nucleotide sequence ID" value="XM_028643355.1"/>
</dbReference>
<sequence length="261" mass="29225">MQNAPLVSHLDHNTTAMDRHTSKFNTHASLEYENENEDSLSILSLDVNENEITLMFSPTMFPLQQISDQRNTVRRVSKIDVDGESRVISNACRQENAPQNRTAFINSDTPKRGQIIPSAPSRESQRRRPAYTYPTAAEVEERVRRQREIASWKPPSHLMQRSINENTCRAISSVSSALGIGIRRVAIGSAAGASALYHHARRRISPTQHHELSQPACTKRVRTFDGGKSLFTQPAVGLHLIRMYTDAAVHTEDGWVEVSGT</sequence>
<dbReference type="AlphaFoldDB" id="A0A3M9Y6U7"/>
<name>A0A3M9Y6U7_9PEZI</name>
<accession>A0A3M9Y6U7</accession>
<feature type="region of interest" description="Disordered" evidence="1">
    <location>
        <begin position="103"/>
        <end position="130"/>
    </location>
</feature>
<evidence type="ECO:0000313" key="2">
    <source>
        <dbReference type="EMBL" id="RNJ54900.1"/>
    </source>
</evidence>
<gene>
    <name evidence="2" type="ORF">D7B24_009280</name>
</gene>
<evidence type="ECO:0000256" key="1">
    <source>
        <dbReference type="SAM" id="MobiDB-lite"/>
    </source>
</evidence>
<dbReference type="EMBL" id="RBVV01000090">
    <property type="protein sequence ID" value="RNJ54900.1"/>
    <property type="molecule type" value="Genomic_DNA"/>
</dbReference>
<protein>
    <submittedName>
        <fullName evidence="2">Uncharacterized protein</fullName>
    </submittedName>
</protein>
<keyword evidence="3" id="KW-1185">Reference proteome</keyword>
<dbReference type="Proteomes" id="UP000267145">
    <property type="component" value="Unassembled WGS sequence"/>
</dbReference>
<comment type="caution">
    <text evidence="2">The sequence shown here is derived from an EMBL/GenBank/DDBJ whole genome shotgun (WGS) entry which is preliminary data.</text>
</comment>
<organism evidence="2 3">
    <name type="scientific">Verticillium nonalfalfae</name>
    <dbReference type="NCBI Taxonomy" id="1051616"/>
    <lineage>
        <taxon>Eukaryota</taxon>
        <taxon>Fungi</taxon>
        <taxon>Dikarya</taxon>
        <taxon>Ascomycota</taxon>
        <taxon>Pezizomycotina</taxon>
        <taxon>Sordariomycetes</taxon>
        <taxon>Hypocreomycetidae</taxon>
        <taxon>Glomerellales</taxon>
        <taxon>Plectosphaerellaceae</taxon>
        <taxon>Verticillium</taxon>
    </lineage>
</organism>
<reference evidence="2 3" key="1">
    <citation type="submission" date="2018-10" db="EMBL/GenBank/DDBJ databases">
        <title>Genome sequence of Verticillium nonalfalfae VnAa140.</title>
        <authorList>
            <person name="Stajich J.E."/>
            <person name="Kasson M.T."/>
        </authorList>
    </citation>
    <scope>NUCLEOTIDE SEQUENCE [LARGE SCALE GENOMIC DNA]</scope>
    <source>
        <strain evidence="2 3">VnAa140</strain>
    </source>
</reference>
<dbReference type="GeneID" id="39612969"/>
<evidence type="ECO:0000313" key="3">
    <source>
        <dbReference type="Proteomes" id="UP000267145"/>
    </source>
</evidence>